<dbReference type="InterPro" id="IPR013099">
    <property type="entry name" value="K_chnl_dom"/>
</dbReference>
<proteinExistence type="predicted"/>
<reference evidence="3" key="1">
    <citation type="journal article" date="2014" name="Int. J. Syst. Evol. Microbiol.">
        <title>Complete genome sequence of Corynebacterium casei LMG S-19264T (=DSM 44701T), isolated from a smear-ripened cheese.</title>
        <authorList>
            <consortium name="US DOE Joint Genome Institute (JGI-PGF)"/>
            <person name="Walter F."/>
            <person name="Albersmeier A."/>
            <person name="Kalinowski J."/>
            <person name="Ruckert C."/>
        </authorList>
    </citation>
    <scope>NUCLEOTIDE SEQUENCE</scope>
    <source>
        <strain evidence="3">KCTC 32513</strain>
    </source>
</reference>
<dbReference type="Gene3D" id="1.10.287.70">
    <property type="match status" value="1"/>
</dbReference>
<keyword evidence="4" id="KW-1185">Reference proteome</keyword>
<organism evidence="3 4">
    <name type="scientific">Algimonas arctica</name>
    <dbReference type="NCBI Taxonomy" id="1479486"/>
    <lineage>
        <taxon>Bacteria</taxon>
        <taxon>Pseudomonadati</taxon>
        <taxon>Pseudomonadota</taxon>
        <taxon>Alphaproteobacteria</taxon>
        <taxon>Maricaulales</taxon>
        <taxon>Robiginitomaculaceae</taxon>
        <taxon>Algimonas</taxon>
    </lineage>
</organism>
<gene>
    <name evidence="3" type="ORF">GCM10009069_29920</name>
</gene>
<keyword evidence="1" id="KW-1133">Transmembrane helix</keyword>
<reference evidence="3" key="2">
    <citation type="submission" date="2020-09" db="EMBL/GenBank/DDBJ databases">
        <authorList>
            <person name="Sun Q."/>
            <person name="Kim S."/>
        </authorList>
    </citation>
    <scope>NUCLEOTIDE SEQUENCE</scope>
    <source>
        <strain evidence="3">KCTC 32513</strain>
    </source>
</reference>
<keyword evidence="1" id="KW-0472">Membrane</keyword>
<feature type="transmembrane region" description="Helical" evidence="1">
    <location>
        <begin position="41"/>
        <end position="61"/>
    </location>
</feature>
<protein>
    <recommendedName>
        <fullName evidence="2">Potassium channel domain-containing protein</fullName>
    </recommendedName>
</protein>
<dbReference type="Pfam" id="PF07885">
    <property type="entry name" value="Ion_trans_2"/>
    <property type="match status" value="1"/>
</dbReference>
<evidence type="ECO:0000313" key="4">
    <source>
        <dbReference type="Proteomes" id="UP000634004"/>
    </source>
</evidence>
<dbReference type="EMBL" id="BMZH01000027">
    <property type="protein sequence ID" value="GHB05518.1"/>
    <property type="molecule type" value="Genomic_DNA"/>
</dbReference>
<keyword evidence="1" id="KW-0812">Transmembrane</keyword>
<accession>A0A8J3CUH1</accession>
<feature type="transmembrane region" description="Helical" evidence="1">
    <location>
        <begin position="116"/>
        <end position="134"/>
    </location>
</feature>
<comment type="caution">
    <text evidence="3">The sequence shown here is derived from an EMBL/GenBank/DDBJ whole genome shotgun (WGS) entry which is preliminary data.</text>
</comment>
<feature type="domain" description="Potassium channel" evidence="2">
    <location>
        <begin position="80"/>
        <end position="135"/>
    </location>
</feature>
<dbReference type="SUPFAM" id="SSF81324">
    <property type="entry name" value="Voltage-gated potassium channels"/>
    <property type="match status" value="1"/>
</dbReference>
<name>A0A8J3CUH1_9PROT</name>
<sequence length="144" mass="15405">MITAILITVVLFIVCGAVHYGVMSALHKYLLASNLSQGLRLQIALLGVACAHIFETGLYAIGFKVGQSVGLGSFNGLDGPMTFMDTFYFSLVNYTSLGLGDIYPTGHLRFIAGAESLNGFLLISCSAALLFMLMQNKDTQNAGR</sequence>
<evidence type="ECO:0000313" key="3">
    <source>
        <dbReference type="EMBL" id="GHB05518.1"/>
    </source>
</evidence>
<dbReference type="Proteomes" id="UP000634004">
    <property type="component" value="Unassembled WGS sequence"/>
</dbReference>
<evidence type="ECO:0000259" key="2">
    <source>
        <dbReference type="Pfam" id="PF07885"/>
    </source>
</evidence>
<evidence type="ECO:0000256" key="1">
    <source>
        <dbReference type="SAM" id="Phobius"/>
    </source>
</evidence>
<dbReference type="AlphaFoldDB" id="A0A8J3CUH1"/>